<dbReference type="Ensembl" id="ENSSFAT00005013120.1">
    <property type="protein sequence ID" value="ENSSFAP00005012567.1"/>
    <property type="gene ID" value="ENSSFAG00005006943.1"/>
</dbReference>
<feature type="compositionally biased region" description="Basic and acidic residues" evidence="1">
    <location>
        <begin position="25"/>
        <end position="42"/>
    </location>
</feature>
<sequence length="67" mass="7963">MINPFLPRMGLKSAKLQQGGEENWQEERAFEENRHDNEKNSDEESPEEGEKRKKKTPICVRFQVKME</sequence>
<protein>
    <submittedName>
        <fullName evidence="2">Uncharacterized protein</fullName>
    </submittedName>
</protein>
<reference evidence="2" key="1">
    <citation type="submission" date="2019-06" db="EMBL/GenBank/DDBJ databases">
        <authorList>
            <consortium name="Wellcome Sanger Institute Data Sharing"/>
        </authorList>
    </citation>
    <scope>NUCLEOTIDE SEQUENCE [LARGE SCALE GENOMIC DNA]</scope>
</reference>
<evidence type="ECO:0000313" key="2">
    <source>
        <dbReference type="Ensembl" id="ENSSFAP00005012567.1"/>
    </source>
</evidence>
<name>A0A672G303_SALFA</name>
<dbReference type="Proteomes" id="UP000472267">
    <property type="component" value="Chromosome 1"/>
</dbReference>
<organism evidence="2 3">
    <name type="scientific">Salarias fasciatus</name>
    <name type="common">Jewelled blenny</name>
    <name type="synonym">Blennius fasciatus</name>
    <dbReference type="NCBI Taxonomy" id="181472"/>
    <lineage>
        <taxon>Eukaryota</taxon>
        <taxon>Metazoa</taxon>
        <taxon>Chordata</taxon>
        <taxon>Craniata</taxon>
        <taxon>Vertebrata</taxon>
        <taxon>Euteleostomi</taxon>
        <taxon>Actinopterygii</taxon>
        <taxon>Neopterygii</taxon>
        <taxon>Teleostei</taxon>
        <taxon>Neoteleostei</taxon>
        <taxon>Acanthomorphata</taxon>
        <taxon>Ovalentaria</taxon>
        <taxon>Blenniimorphae</taxon>
        <taxon>Blenniiformes</taxon>
        <taxon>Blennioidei</taxon>
        <taxon>Blenniidae</taxon>
        <taxon>Salariinae</taxon>
        <taxon>Salarias</taxon>
    </lineage>
</organism>
<dbReference type="InParanoid" id="A0A672G303"/>
<evidence type="ECO:0000256" key="1">
    <source>
        <dbReference type="SAM" id="MobiDB-lite"/>
    </source>
</evidence>
<feature type="region of interest" description="Disordered" evidence="1">
    <location>
        <begin position="1"/>
        <end position="57"/>
    </location>
</feature>
<keyword evidence="3" id="KW-1185">Reference proteome</keyword>
<reference evidence="2" key="3">
    <citation type="submission" date="2025-09" db="UniProtKB">
        <authorList>
            <consortium name="Ensembl"/>
        </authorList>
    </citation>
    <scope>IDENTIFICATION</scope>
</reference>
<reference evidence="2" key="2">
    <citation type="submission" date="2025-08" db="UniProtKB">
        <authorList>
            <consortium name="Ensembl"/>
        </authorList>
    </citation>
    <scope>IDENTIFICATION</scope>
</reference>
<accession>A0A672G303</accession>
<proteinExistence type="predicted"/>
<evidence type="ECO:0000313" key="3">
    <source>
        <dbReference type="Proteomes" id="UP000472267"/>
    </source>
</evidence>
<dbReference type="AlphaFoldDB" id="A0A672G303"/>